<proteinExistence type="predicted"/>
<protein>
    <submittedName>
        <fullName evidence="1">Membrane skeletal protein, putative</fullName>
    </submittedName>
</protein>
<evidence type="ECO:0000313" key="1">
    <source>
        <dbReference type="EMBL" id="GBE62144.1"/>
    </source>
</evidence>
<dbReference type="EMBL" id="BDSA01000004">
    <property type="protein sequence ID" value="GBE62144.1"/>
    <property type="molecule type" value="Genomic_DNA"/>
</dbReference>
<gene>
    <name evidence="1" type="ORF">BOVATA_036370</name>
</gene>
<dbReference type="Proteomes" id="UP000236319">
    <property type="component" value="Unassembled WGS sequence"/>
</dbReference>
<name>A0A2H6KGN2_9APIC</name>
<comment type="caution">
    <text evidence="1">The sequence shown here is derived from an EMBL/GenBank/DDBJ whole genome shotgun (WGS) entry which is preliminary data.</text>
</comment>
<dbReference type="InterPro" id="IPR022086">
    <property type="entry name" value="IMCp"/>
</dbReference>
<keyword evidence="2" id="KW-1185">Reference proteome</keyword>
<reference evidence="1 2" key="1">
    <citation type="journal article" date="2017" name="BMC Genomics">
        <title>Whole-genome assembly of Babesia ovata and comparative genomics between closely related pathogens.</title>
        <authorList>
            <person name="Yamagishi J."/>
            <person name="Asada M."/>
            <person name="Hakimi H."/>
            <person name="Tanaka T.Q."/>
            <person name="Sugimoto C."/>
            <person name="Kawazu S."/>
        </authorList>
    </citation>
    <scope>NUCLEOTIDE SEQUENCE [LARGE SCALE GENOMIC DNA]</scope>
    <source>
        <strain evidence="1 2">Miyake</strain>
    </source>
</reference>
<accession>A0A2H6KGN2</accession>
<dbReference type="VEuPathDB" id="PiroplasmaDB:BOVATA_036370"/>
<evidence type="ECO:0000313" key="2">
    <source>
        <dbReference type="Proteomes" id="UP000236319"/>
    </source>
</evidence>
<dbReference type="GeneID" id="39875914"/>
<dbReference type="RefSeq" id="XP_028868387.1">
    <property type="nucleotide sequence ID" value="XM_029012554.1"/>
</dbReference>
<dbReference type="Pfam" id="PF12314">
    <property type="entry name" value="IMCp"/>
    <property type="match status" value="1"/>
</dbReference>
<dbReference type="OrthoDB" id="371494at2759"/>
<dbReference type="AlphaFoldDB" id="A0A2H6KGN2"/>
<organism evidence="1 2">
    <name type="scientific">Babesia ovata</name>
    <dbReference type="NCBI Taxonomy" id="189622"/>
    <lineage>
        <taxon>Eukaryota</taxon>
        <taxon>Sar</taxon>
        <taxon>Alveolata</taxon>
        <taxon>Apicomplexa</taxon>
        <taxon>Aconoidasida</taxon>
        <taxon>Piroplasmida</taxon>
        <taxon>Babesiidae</taxon>
        <taxon>Babesia</taxon>
    </lineage>
</organism>
<sequence>MISLFDCCSRGNVAVESPRNAIEAHRRVLIDAGISASSITNIDVGHYQVLEPVTQTKVVEVEKEIIEEKIVEVPEIQYVDKYVDVDVPVVKYKPVYVKKEVVVEKFKHVPRVVYEDKIVEVPQIKYVEKEVEVPQVVVKEKIVEEPKIMIVEHVIPVLKVKKADHATDIDNAGQQYLDENMPSTTYVEAEGIDKVADRAACCTVG</sequence>